<reference evidence="5" key="1">
    <citation type="submission" date="2021-01" db="EMBL/GenBank/DDBJ databases">
        <authorList>
            <person name="Corre E."/>
            <person name="Pelletier E."/>
            <person name="Niang G."/>
            <person name="Scheremetjew M."/>
            <person name="Finn R."/>
            <person name="Kale V."/>
            <person name="Holt S."/>
            <person name="Cochrane G."/>
            <person name="Meng A."/>
            <person name="Brown T."/>
            <person name="Cohen L."/>
        </authorList>
    </citation>
    <scope>NUCLEOTIDE SEQUENCE</scope>
    <source>
        <strain evidence="5">B650</strain>
    </source>
</reference>
<proteinExistence type="inferred from homology"/>
<evidence type="ECO:0000256" key="2">
    <source>
        <dbReference type="ARBA" id="ARBA00022448"/>
    </source>
</evidence>
<protein>
    <recommendedName>
        <fullName evidence="6">Alpha-soluble NSF attachment protein</fullName>
    </recommendedName>
</protein>
<evidence type="ECO:0000256" key="4">
    <source>
        <dbReference type="RuleBase" id="RU367013"/>
    </source>
</evidence>
<name>A0A7S2KKX6_9STRA</name>
<dbReference type="PANTHER" id="PTHR13768">
    <property type="entry name" value="SOLUBLE NSF ATTACHMENT PROTEIN SNAP"/>
    <property type="match status" value="1"/>
</dbReference>
<organism evidence="5">
    <name type="scientific">Leptocylindrus danicus</name>
    <dbReference type="NCBI Taxonomy" id="163516"/>
    <lineage>
        <taxon>Eukaryota</taxon>
        <taxon>Sar</taxon>
        <taxon>Stramenopiles</taxon>
        <taxon>Ochrophyta</taxon>
        <taxon>Bacillariophyta</taxon>
        <taxon>Coscinodiscophyceae</taxon>
        <taxon>Chaetocerotophycidae</taxon>
        <taxon>Leptocylindrales</taxon>
        <taxon>Leptocylindraceae</taxon>
        <taxon>Leptocylindrus</taxon>
    </lineage>
</organism>
<evidence type="ECO:0000256" key="1">
    <source>
        <dbReference type="ARBA" id="ARBA00010050"/>
    </source>
</evidence>
<dbReference type="InterPro" id="IPR000744">
    <property type="entry name" value="NSF_attach"/>
</dbReference>
<dbReference type="CDD" id="cd15832">
    <property type="entry name" value="SNAP"/>
    <property type="match status" value="1"/>
</dbReference>
<keyword evidence="4" id="KW-0472">Membrane</keyword>
<accession>A0A7S2KKX6</accession>
<dbReference type="PRINTS" id="PR00448">
    <property type="entry name" value="NSFATTACHMNT"/>
</dbReference>
<sequence>MSSIAAKAQIKKAESFKTEAEAKLKARTWFQSSTEQKYEDAAELYSRCANAYKVGGLFVEAAEAYGLASDLHLDKLKQTSEASRAMVDAGACYKKASATTEAVDVYKKAITLLCDAGRLTNAAKLSKEIAEIFESEGQPVEAIECYEQAGELYSMEDSKSHASSCSAKVAELSSAALDPPDFLKAAGLYEELGKNCLDSALLKFNAKGYFLQCVLCHLANGDAIAAMQCQQRFQSMDYGYGDSREGKFCADLIECVEQFDADGFATVCFEYDRVSKLDAWKTSMLYKVKMTVMDTTGGGGGDEEDDDVDLT</sequence>
<dbReference type="GO" id="GO:0035494">
    <property type="term" value="P:SNARE complex disassembly"/>
    <property type="evidence" value="ECO:0007669"/>
    <property type="project" value="TreeGrafter"/>
</dbReference>
<evidence type="ECO:0000313" key="5">
    <source>
        <dbReference type="EMBL" id="CAD9579860.1"/>
    </source>
</evidence>
<dbReference type="AlphaFoldDB" id="A0A7S2KKX6"/>
<dbReference type="GO" id="GO:0005774">
    <property type="term" value="C:vacuolar membrane"/>
    <property type="evidence" value="ECO:0007669"/>
    <property type="project" value="TreeGrafter"/>
</dbReference>
<dbReference type="EMBL" id="HBGY01015379">
    <property type="protein sequence ID" value="CAD9579860.1"/>
    <property type="molecule type" value="Transcribed_RNA"/>
</dbReference>
<comment type="similarity">
    <text evidence="1 4">Belongs to the SNAP family.</text>
</comment>
<dbReference type="InterPro" id="IPR011990">
    <property type="entry name" value="TPR-like_helical_dom_sf"/>
</dbReference>
<keyword evidence="2 4" id="KW-0813">Transport</keyword>
<dbReference type="SUPFAM" id="SSF48452">
    <property type="entry name" value="TPR-like"/>
    <property type="match status" value="1"/>
</dbReference>
<comment type="function">
    <text evidence="4">Required for vesicular transport between the endoplasmic reticulum and the Golgi apparatus.</text>
</comment>
<evidence type="ECO:0008006" key="6">
    <source>
        <dbReference type="Google" id="ProtNLM"/>
    </source>
</evidence>
<dbReference type="GO" id="GO:0031201">
    <property type="term" value="C:SNARE complex"/>
    <property type="evidence" value="ECO:0007669"/>
    <property type="project" value="TreeGrafter"/>
</dbReference>
<dbReference type="Gene3D" id="1.25.40.10">
    <property type="entry name" value="Tetratricopeptide repeat domain"/>
    <property type="match status" value="1"/>
</dbReference>
<keyword evidence="4" id="KW-0931">ER-Golgi transport</keyword>
<dbReference type="PANTHER" id="PTHR13768:SF8">
    <property type="entry name" value="ALPHA-SOLUBLE NSF ATTACHMENT PROTEIN"/>
    <property type="match status" value="1"/>
</dbReference>
<dbReference type="GO" id="GO:0005483">
    <property type="term" value="F:soluble NSF attachment protein activity"/>
    <property type="evidence" value="ECO:0007669"/>
    <property type="project" value="TreeGrafter"/>
</dbReference>
<keyword evidence="3 4" id="KW-0653">Protein transport</keyword>
<dbReference type="Pfam" id="PF14938">
    <property type="entry name" value="SNAP"/>
    <property type="match status" value="1"/>
</dbReference>
<gene>
    <name evidence="5" type="ORF">LDAN0321_LOCUS9973</name>
</gene>
<dbReference type="GO" id="GO:0006886">
    <property type="term" value="P:intracellular protein transport"/>
    <property type="evidence" value="ECO:0007669"/>
    <property type="project" value="UniProtKB-UniRule"/>
</dbReference>
<dbReference type="GO" id="GO:0019905">
    <property type="term" value="F:syntaxin binding"/>
    <property type="evidence" value="ECO:0007669"/>
    <property type="project" value="TreeGrafter"/>
</dbReference>
<comment type="subcellular location">
    <subcellularLocation>
        <location evidence="4">Membrane</location>
        <topology evidence="4">Peripheral membrane protein</topology>
    </subcellularLocation>
</comment>
<evidence type="ECO:0000256" key="3">
    <source>
        <dbReference type="ARBA" id="ARBA00022927"/>
    </source>
</evidence>